<accession>A0A811V355</accession>
<evidence type="ECO:0000313" key="2">
    <source>
        <dbReference type="Proteomes" id="UP000606786"/>
    </source>
</evidence>
<keyword evidence="2" id="KW-1185">Reference proteome</keyword>
<feature type="non-terminal residue" evidence="1">
    <location>
        <position position="1"/>
    </location>
</feature>
<organism evidence="1 2">
    <name type="scientific">Ceratitis capitata</name>
    <name type="common">Mediterranean fruit fly</name>
    <name type="synonym">Tephritis capitata</name>
    <dbReference type="NCBI Taxonomy" id="7213"/>
    <lineage>
        <taxon>Eukaryota</taxon>
        <taxon>Metazoa</taxon>
        <taxon>Ecdysozoa</taxon>
        <taxon>Arthropoda</taxon>
        <taxon>Hexapoda</taxon>
        <taxon>Insecta</taxon>
        <taxon>Pterygota</taxon>
        <taxon>Neoptera</taxon>
        <taxon>Endopterygota</taxon>
        <taxon>Diptera</taxon>
        <taxon>Brachycera</taxon>
        <taxon>Muscomorpha</taxon>
        <taxon>Tephritoidea</taxon>
        <taxon>Tephritidae</taxon>
        <taxon>Ceratitis</taxon>
        <taxon>Ceratitis</taxon>
    </lineage>
</organism>
<comment type="caution">
    <text evidence="1">The sequence shown here is derived from an EMBL/GenBank/DDBJ whole genome shotgun (WGS) entry which is preliminary data.</text>
</comment>
<dbReference type="Proteomes" id="UP000606786">
    <property type="component" value="Unassembled WGS sequence"/>
</dbReference>
<gene>
    <name evidence="1" type="ORF">CCAP1982_LOCUS13355</name>
</gene>
<sequence>GNVGDNSPSTTTTTTTSTDGCMSLRVAWLRQTSPIVVVVSWYENDYHSLFPCAPPASFCVTNSIL</sequence>
<dbReference type="EMBL" id="CAJHJT010000034">
    <property type="protein sequence ID" value="CAD7004978.1"/>
    <property type="molecule type" value="Genomic_DNA"/>
</dbReference>
<name>A0A811V355_CERCA</name>
<evidence type="ECO:0000313" key="1">
    <source>
        <dbReference type="EMBL" id="CAD7004978.1"/>
    </source>
</evidence>
<dbReference type="AlphaFoldDB" id="A0A811V355"/>
<protein>
    <submittedName>
        <fullName evidence="1">(Mediterranean fruit fly) hypothetical protein</fullName>
    </submittedName>
</protein>
<proteinExistence type="predicted"/>
<reference evidence="1" key="1">
    <citation type="submission" date="2020-11" db="EMBL/GenBank/DDBJ databases">
        <authorList>
            <person name="Whitehead M."/>
        </authorList>
    </citation>
    <scope>NUCLEOTIDE SEQUENCE</scope>
    <source>
        <strain evidence="1">EGII</strain>
    </source>
</reference>